<dbReference type="SUPFAM" id="SSF52540">
    <property type="entry name" value="P-loop containing nucleoside triphosphate hydrolases"/>
    <property type="match status" value="1"/>
</dbReference>
<evidence type="ECO:0000256" key="4">
    <source>
        <dbReference type="ARBA" id="ARBA00022741"/>
    </source>
</evidence>
<comment type="catalytic activity">
    <reaction evidence="7 9">
        <text>dCMP + ATP = dCDP + ADP</text>
        <dbReference type="Rhea" id="RHEA:25094"/>
        <dbReference type="ChEBI" id="CHEBI:30616"/>
        <dbReference type="ChEBI" id="CHEBI:57566"/>
        <dbReference type="ChEBI" id="CHEBI:58593"/>
        <dbReference type="ChEBI" id="CHEBI:456216"/>
        <dbReference type="EC" id="2.7.4.25"/>
    </reaction>
</comment>
<dbReference type="FunFam" id="3.40.50.300:FF:000484">
    <property type="entry name" value="Cytidylate kinase"/>
    <property type="match status" value="1"/>
</dbReference>
<dbReference type="GO" id="GO:0006220">
    <property type="term" value="P:pyrimidine nucleotide metabolic process"/>
    <property type="evidence" value="ECO:0007669"/>
    <property type="project" value="UniProtKB-UniRule"/>
</dbReference>
<dbReference type="GO" id="GO:0036431">
    <property type="term" value="F:dCMP kinase activity"/>
    <property type="evidence" value="ECO:0007669"/>
    <property type="project" value="InterPro"/>
</dbReference>
<dbReference type="OrthoDB" id="9807434at2"/>
<evidence type="ECO:0000313" key="12">
    <source>
        <dbReference type="Proteomes" id="UP000190935"/>
    </source>
</evidence>
<dbReference type="Proteomes" id="UP000190935">
    <property type="component" value="Chromosome I"/>
</dbReference>
<name>A0A1K1KP24_9LACO</name>
<dbReference type="EC" id="2.7.4.25" evidence="9"/>
<dbReference type="GO" id="GO:0005524">
    <property type="term" value="F:ATP binding"/>
    <property type="evidence" value="ECO:0007669"/>
    <property type="project" value="UniProtKB-UniRule"/>
</dbReference>
<dbReference type="Pfam" id="PF02224">
    <property type="entry name" value="Cytidylate_kin"/>
    <property type="match status" value="1"/>
</dbReference>
<evidence type="ECO:0000256" key="9">
    <source>
        <dbReference type="HAMAP-Rule" id="MF_00238"/>
    </source>
</evidence>
<feature type="binding site" evidence="9">
    <location>
        <begin position="11"/>
        <end position="19"/>
    </location>
    <ligand>
        <name>ATP</name>
        <dbReference type="ChEBI" id="CHEBI:30616"/>
    </ligand>
</feature>
<keyword evidence="4 9" id="KW-0547">Nucleotide-binding</keyword>
<keyword evidence="6 9" id="KW-0067">ATP-binding</keyword>
<dbReference type="PANTHER" id="PTHR21299:SF2">
    <property type="entry name" value="CYTIDYLATE KINASE"/>
    <property type="match status" value="1"/>
</dbReference>
<dbReference type="InterPro" id="IPR011994">
    <property type="entry name" value="Cytidylate_kinase_dom"/>
</dbReference>
<protein>
    <recommendedName>
        <fullName evidence="9">Cytidylate kinase</fullName>
        <shortName evidence="9">CK</shortName>
        <ecNumber evidence="9">2.7.4.25</ecNumber>
    </recommendedName>
    <alternativeName>
        <fullName evidence="9">Cytidine monophosphate kinase</fullName>
        <shortName evidence="9">CMP kinase</shortName>
    </alternativeName>
</protein>
<comment type="subcellular location">
    <subcellularLocation>
        <location evidence="9">Cytoplasm</location>
    </subcellularLocation>
</comment>
<keyword evidence="5 9" id="KW-0418">Kinase</keyword>
<gene>
    <name evidence="9" type="primary">cmk</name>
    <name evidence="11" type="ORF">LAC1533_1205</name>
</gene>
<evidence type="ECO:0000256" key="5">
    <source>
        <dbReference type="ARBA" id="ARBA00022777"/>
    </source>
</evidence>
<keyword evidence="3 9" id="KW-0808">Transferase</keyword>
<dbReference type="GO" id="GO:0015949">
    <property type="term" value="P:nucleobase-containing small molecule interconversion"/>
    <property type="evidence" value="ECO:0007669"/>
    <property type="project" value="TreeGrafter"/>
</dbReference>
<accession>A0A1K1KP24</accession>
<dbReference type="AlphaFoldDB" id="A0A1K1KP24"/>
<dbReference type="RefSeq" id="WP_056972380.1">
    <property type="nucleotide sequence ID" value="NZ_JBHUGU010000002.1"/>
</dbReference>
<dbReference type="CDD" id="cd02020">
    <property type="entry name" value="CMPK"/>
    <property type="match status" value="1"/>
</dbReference>
<organism evidence="11 12">
    <name type="scientific">Ligilactobacillus acidipiscis</name>
    <dbReference type="NCBI Taxonomy" id="89059"/>
    <lineage>
        <taxon>Bacteria</taxon>
        <taxon>Bacillati</taxon>
        <taxon>Bacillota</taxon>
        <taxon>Bacilli</taxon>
        <taxon>Lactobacillales</taxon>
        <taxon>Lactobacillaceae</taxon>
        <taxon>Ligilactobacillus</taxon>
    </lineage>
</organism>
<dbReference type="NCBIfam" id="TIGR00017">
    <property type="entry name" value="cmk"/>
    <property type="match status" value="1"/>
</dbReference>
<sequence>MSTKMQIAIDGPASAGKSTVAKLVAKKLDYIYCDTGAMYRAVTYAALKQGVQLDDDVALKKMLTQFDLKFIPADPEQLVIVNGEDITKQIRFPEITNQVSLVSAQPSVREKMTKRQQEIASAGAIVMDGRDIGTTVLPQAEVKIFLVASVHERAVRRYKENISKGIETSMQTLEDEIKARDYKDSHREISPLTQASDAILLDTTSLNITQVVEKILKFIHEKEKNKINWKF</sequence>
<evidence type="ECO:0000256" key="1">
    <source>
        <dbReference type="ARBA" id="ARBA00009427"/>
    </source>
</evidence>
<evidence type="ECO:0000256" key="2">
    <source>
        <dbReference type="ARBA" id="ARBA00022490"/>
    </source>
</evidence>
<dbReference type="GO" id="GO:0005829">
    <property type="term" value="C:cytosol"/>
    <property type="evidence" value="ECO:0007669"/>
    <property type="project" value="TreeGrafter"/>
</dbReference>
<evidence type="ECO:0000259" key="10">
    <source>
        <dbReference type="Pfam" id="PF02224"/>
    </source>
</evidence>
<reference evidence="12" key="1">
    <citation type="submission" date="2016-11" db="EMBL/GenBank/DDBJ databases">
        <authorList>
            <person name="Papadimitriou K."/>
        </authorList>
    </citation>
    <scope>NUCLEOTIDE SEQUENCE [LARGE SCALE GENOMIC DNA]</scope>
    <source>
        <strain evidence="12">ACA-DC 1533</strain>
    </source>
</reference>
<dbReference type="PANTHER" id="PTHR21299">
    <property type="entry name" value="CYTIDYLATE KINASE/PANTOATE-BETA-ALANINE LIGASE"/>
    <property type="match status" value="1"/>
</dbReference>
<evidence type="ECO:0000256" key="3">
    <source>
        <dbReference type="ARBA" id="ARBA00022679"/>
    </source>
</evidence>
<evidence type="ECO:0000256" key="7">
    <source>
        <dbReference type="ARBA" id="ARBA00047615"/>
    </source>
</evidence>
<evidence type="ECO:0000256" key="8">
    <source>
        <dbReference type="ARBA" id="ARBA00048478"/>
    </source>
</evidence>
<proteinExistence type="inferred from homology"/>
<dbReference type="InterPro" id="IPR003136">
    <property type="entry name" value="Cytidylate_kin"/>
</dbReference>
<dbReference type="EMBL" id="LT630287">
    <property type="protein sequence ID" value="SFV40625.1"/>
    <property type="molecule type" value="Genomic_DNA"/>
</dbReference>
<dbReference type="InterPro" id="IPR027417">
    <property type="entry name" value="P-loop_NTPase"/>
</dbReference>
<evidence type="ECO:0000256" key="6">
    <source>
        <dbReference type="ARBA" id="ARBA00022840"/>
    </source>
</evidence>
<comment type="catalytic activity">
    <reaction evidence="8 9">
        <text>CMP + ATP = CDP + ADP</text>
        <dbReference type="Rhea" id="RHEA:11600"/>
        <dbReference type="ChEBI" id="CHEBI:30616"/>
        <dbReference type="ChEBI" id="CHEBI:58069"/>
        <dbReference type="ChEBI" id="CHEBI:60377"/>
        <dbReference type="ChEBI" id="CHEBI:456216"/>
        <dbReference type="EC" id="2.7.4.25"/>
    </reaction>
</comment>
<comment type="similarity">
    <text evidence="1 9">Belongs to the cytidylate kinase family. Type 1 subfamily.</text>
</comment>
<dbReference type="GeneID" id="95349304"/>
<dbReference type="HAMAP" id="MF_00238">
    <property type="entry name" value="Cytidyl_kinase_type1"/>
    <property type="match status" value="1"/>
</dbReference>
<keyword evidence="2 9" id="KW-0963">Cytoplasm</keyword>
<feature type="domain" description="Cytidylate kinase" evidence="10">
    <location>
        <begin position="7"/>
        <end position="220"/>
    </location>
</feature>
<evidence type="ECO:0000313" key="11">
    <source>
        <dbReference type="EMBL" id="SFV40625.1"/>
    </source>
</evidence>
<dbReference type="Gene3D" id="3.40.50.300">
    <property type="entry name" value="P-loop containing nucleotide triphosphate hydrolases"/>
    <property type="match status" value="1"/>
</dbReference>
<dbReference type="KEGG" id="laca:LAC1533_1205"/>